<protein>
    <submittedName>
        <fullName evidence="1">Uncharacterized protein</fullName>
    </submittedName>
</protein>
<organism evidence="1 2">
    <name type="scientific">Pleurodeles waltl</name>
    <name type="common">Iberian ribbed newt</name>
    <dbReference type="NCBI Taxonomy" id="8319"/>
    <lineage>
        <taxon>Eukaryota</taxon>
        <taxon>Metazoa</taxon>
        <taxon>Chordata</taxon>
        <taxon>Craniata</taxon>
        <taxon>Vertebrata</taxon>
        <taxon>Euteleostomi</taxon>
        <taxon>Amphibia</taxon>
        <taxon>Batrachia</taxon>
        <taxon>Caudata</taxon>
        <taxon>Salamandroidea</taxon>
        <taxon>Salamandridae</taxon>
        <taxon>Pleurodelinae</taxon>
        <taxon>Pleurodeles</taxon>
    </lineage>
</organism>
<dbReference type="AlphaFoldDB" id="A0AAV7P2D1"/>
<dbReference type="EMBL" id="JANPWB010000011">
    <property type="protein sequence ID" value="KAJ1122445.1"/>
    <property type="molecule type" value="Genomic_DNA"/>
</dbReference>
<proteinExistence type="predicted"/>
<dbReference type="Proteomes" id="UP001066276">
    <property type="component" value="Chromosome 7"/>
</dbReference>
<gene>
    <name evidence="1" type="ORF">NDU88_000932</name>
</gene>
<sequence length="91" mass="10359">MAPPAFRKHAGKPQSDKLQDISGALAKILELELQEKETGASIHPEVLPGWTQRVVCFFDNKTAPWPPKDVNLSYFAFTLNLFIWRLLKRVP</sequence>
<name>A0AAV7P2D1_PLEWA</name>
<evidence type="ECO:0000313" key="2">
    <source>
        <dbReference type="Proteomes" id="UP001066276"/>
    </source>
</evidence>
<evidence type="ECO:0000313" key="1">
    <source>
        <dbReference type="EMBL" id="KAJ1122445.1"/>
    </source>
</evidence>
<accession>A0AAV7P2D1</accession>
<keyword evidence="2" id="KW-1185">Reference proteome</keyword>
<comment type="caution">
    <text evidence="1">The sequence shown here is derived from an EMBL/GenBank/DDBJ whole genome shotgun (WGS) entry which is preliminary data.</text>
</comment>
<reference evidence="1" key="1">
    <citation type="journal article" date="2022" name="bioRxiv">
        <title>Sequencing and chromosome-scale assembly of the giantPleurodeles waltlgenome.</title>
        <authorList>
            <person name="Brown T."/>
            <person name="Elewa A."/>
            <person name="Iarovenko S."/>
            <person name="Subramanian E."/>
            <person name="Araus A.J."/>
            <person name="Petzold A."/>
            <person name="Susuki M."/>
            <person name="Suzuki K.-i.T."/>
            <person name="Hayashi T."/>
            <person name="Toyoda A."/>
            <person name="Oliveira C."/>
            <person name="Osipova E."/>
            <person name="Leigh N.D."/>
            <person name="Simon A."/>
            <person name="Yun M.H."/>
        </authorList>
    </citation>
    <scope>NUCLEOTIDE SEQUENCE</scope>
    <source>
        <strain evidence="1">20211129_DDA</strain>
        <tissue evidence="1">Liver</tissue>
    </source>
</reference>